<accession>A0A212J828</accession>
<dbReference type="EMBL" id="FLUN01000001">
    <property type="protein sequence ID" value="SBV95617.1"/>
    <property type="molecule type" value="Genomic_DNA"/>
</dbReference>
<organism evidence="1">
    <name type="scientific">uncultured Eubacteriales bacterium</name>
    <dbReference type="NCBI Taxonomy" id="172733"/>
    <lineage>
        <taxon>Bacteria</taxon>
        <taxon>Bacillati</taxon>
        <taxon>Bacillota</taxon>
        <taxon>Clostridia</taxon>
        <taxon>Eubacteriales</taxon>
        <taxon>environmental samples</taxon>
    </lineage>
</organism>
<reference evidence="1" key="1">
    <citation type="submission" date="2016-04" db="EMBL/GenBank/DDBJ databases">
        <authorList>
            <person name="Evans L.H."/>
            <person name="Alamgir A."/>
            <person name="Owens N."/>
            <person name="Weber N.D."/>
            <person name="Virtaneva K."/>
            <person name="Barbian K."/>
            <person name="Babar A."/>
            <person name="Rosenke K."/>
        </authorList>
    </citation>
    <scope>NUCLEOTIDE SEQUENCE</scope>
    <source>
        <strain evidence="1">86</strain>
    </source>
</reference>
<name>A0A212J828_9FIRM</name>
<gene>
    <name evidence="1" type="ORF">KL86CLO1_10669</name>
</gene>
<evidence type="ECO:0000313" key="1">
    <source>
        <dbReference type="EMBL" id="SBV95617.1"/>
    </source>
</evidence>
<protein>
    <submittedName>
        <fullName evidence="1">Uncharacterized protein</fullName>
    </submittedName>
</protein>
<dbReference type="AlphaFoldDB" id="A0A212J828"/>
<proteinExistence type="predicted"/>
<sequence>MGFCTGTPEDIAACEESYTGRYLKNVLG</sequence>